<dbReference type="InterPro" id="IPR004532">
    <property type="entry name" value="Phe-tRNA-ligase_IIc_bsu_bact"/>
</dbReference>
<evidence type="ECO:0000256" key="5">
    <source>
        <dbReference type="ARBA" id="ARBA00022555"/>
    </source>
</evidence>
<evidence type="ECO:0000313" key="20">
    <source>
        <dbReference type="EMBL" id="SIS89958.1"/>
    </source>
</evidence>
<keyword evidence="5 16" id="KW-0820">tRNA-binding</keyword>
<feature type="binding site" evidence="15">
    <location>
        <position position="454"/>
    </location>
    <ligand>
        <name>Mg(2+)</name>
        <dbReference type="ChEBI" id="CHEBI:18420"/>
        <note>shared with alpha subunit</note>
    </ligand>
</feature>
<evidence type="ECO:0000256" key="11">
    <source>
        <dbReference type="ARBA" id="ARBA00022884"/>
    </source>
</evidence>
<keyword evidence="10 15" id="KW-0460">Magnesium</keyword>
<evidence type="ECO:0000256" key="10">
    <source>
        <dbReference type="ARBA" id="ARBA00022842"/>
    </source>
</evidence>
<dbReference type="InterPro" id="IPR045060">
    <property type="entry name" value="Phe-tRNA-ligase_IIc_bsu"/>
</dbReference>
<dbReference type="SMART" id="SM00874">
    <property type="entry name" value="B5"/>
    <property type="match status" value="1"/>
</dbReference>
<protein>
    <recommendedName>
        <fullName evidence="15">Phenylalanine--tRNA ligase beta subunit</fullName>
        <ecNumber evidence="15">6.1.1.20</ecNumber>
    </recommendedName>
    <alternativeName>
        <fullName evidence="15">Phenylalanyl-tRNA synthetase beta subunit</fullName>
        <shortName evidence="15">PheRS</shortName>
    </alternativeName>
</protein>
<dbReference type="InterPro" id="IPR033714">
    <property type="entry name" value="tRNA_bind_bactPheRS"/>
</dbReference>
<dbReference type="Gene3D" id="3.30.56.10">
    <property type="match status" value="2"/>
</dbReference>
<evidence type="ECO:0000256" key="14">
    <source>
        <dbReference type="ARBA" id="ARBA00049255"/>
    </source>
</evidence>
<dbReference type="InterPro" id="IPR002547">
    <property type="entry name" value="tRNA-bd_dom"/>
</dbReference>
<evidence type="ECO:0000256" key="8">
    <source>
        <dbReference type="ARBA" id="ARBA00022741"/>
    </source>
</evidence>
<evidence type="ECO:0000259" key="18">
    <source>
        <dbReference type="PROSITE" id="PS51447"/>
    </source>
</evidence>
<feature type="domain" description="B5" evidence="19">
    <location>
        <begin position="400"/>
        <end position="476"/>
    </location>
</feature>
<dbReference type="FunFam" id="2.40.50.140:FF:000045">
    <property type="entry name" value="Phenylalanine--tRNA ligase beta subunit"/>
    <property type="match status" value="1"/>
</dbReference>
<comment type="catalytic activity">
    <reaction evidence="14 15">
        <text>tRNA(Phe) + L-phenylalanine + ATP = L-phenylalanyl-tRNA(Phe) + AMP + diphosphate + H(+)</text>
        <dbReference type="Rhea" id="RHEA:19413"/>
        <dbReference type="Rhea" id="RHEA-COMP:9668"/>
        <dbReference type="Rhea" id="RHEA-COMP:9699"/>
        <dbReference type="ChEBI" id="CHEBI:15378"/>
        <dbReference type="ChEBI" id="CHEBI:30616"/>
        <dbReference type="ChEBI" id="CHEBI:33019"/>
        <dbReference type="ChEBI" id="CHEBI:58095"/>
        <dbReference type="ChEBI" id="CHEBI:78442"/>
        <dbReference type="ChEBI" id="CHEBI:78531"/>
        <dbReference type="ChEBI" id="CHEBI:456215"/>
        <dbReference type="EC" id="6.1.1.20"/>
    </reaction>
</comment>
<evidence type="ECO:0000256" key="2">
    <source>
        <dbReference type="ARBA" id="ARBA00008653"/>
    </source>
</evidence>
<dbReference type="NCBIfam" id="NF045760">
    <property type="entry name" value="YtpR"/>
    <property type="match status" value="1"/>
</dbReference>
<dbReference type="FunFam" id="3.30.56.10:FF:000002">
    <property type="entry name" value="Phenylalanine--tRNA ligase beta subunit"/>
    <property type="match status" value="1"/>
</dbReference>
<dbReference type="STRING" id="80876.SAMN05421779_104377"/>
<dbReference type="Pfam" id="PF03147">
    <property type="entry name" value="FDX-ACB"/>
    <property type="match status" value="1"/>
</dbReference>
<dbReference type="Gene3D" id="3.50.40.10">
    <property type="entry name" value="Phenylalanyl-trna Synthetase, Chain B, domain 3"/>
    <property type="match status" value="1"/>
</dbReference>
<dbReference type="Gene3D" id="3.30.70.380">
    <property type="entry name" value="Ferrodoxin-fold anticodon-binding domain"/>
    <property type="match status" value="1"/>
</dbReference>
<dbReference type="InterPro" id="IPR020825">
    <property type="entry name" value="Phe-tRNA_synthase-like_B3/B4"/>
</dbReference>
<evidence type="ECO:0000256" key="12">
    <source>
        <dbReference type="ARBA" id="ARBA00022917"/>
    </source>
</evidence>
<dbReference type="Gene3D" id="2.40.50.140">
    <property type="entry name" value="Nucleic acid-binding proteins"/>
    <property type="match status" value="1"/>
</dbReference>
<dbReference type="InterPro" id="IPR036690">
    <property type="entry name" value="Fdx_antiC-bd_sf"/>
</dbReference>
<dbReference type="InterPro" id="IPR005146">
    <property type="entry name" value="B3/B4_tRNA-bd"/>
</dbReference>
<accession>A0A1N7MVC3</accession>
<dbReference type="GO" id="GO:0005524">
    <property type="term" value="F:ATP binding"/>
    <property type="evidence" value="ECO:0007669"/>
    <property type="project" value="UniProtKB-UniRule"/>
</dbReference>
<dbReference type="SUPFAM" id="SSF54991">
    <property type="entry name" value="Anticodon-binding domain of PheRS"/>
    <property type="match status" value="1"/>
</dbReference>
<comment type="subunit">
    <text evidence="3 15">Tetramer of two alpha and two beta subunits.</text>
</comment>
<feature type="domain" description="FDX-ACB" evidence="18">
    <location>
        <begin position="704"/>
        <end position="797"/>
    </location>
</feature>
<feature type="binding site" evidence="15">
    <location>
        <position position="460"/>
    </location>
    <ligand>
        <name>Mg(2+)</name>
        <dbReference type="ChEBI" id="CHEBI:18420"/>
        <note>shared with alpha subunit</note>
    </ligand>
</feature>
<evidence type="ECO:0000256" key="9">
    <source>
        <dbReference type="ARBA" id="ARBA00022840"/>
    </source>
</evidence>
<evidence type="ECO:0000256" key="3">
    <source>
        <dbReference type="ARBA" id="ARBA00011209"/>
    </source>
</evidence>
<keyword evidence="11 16" id="KW-0694">RNA-binding</keyword>
<organism evidence="20 21">
    <name type="scientific">Insolitispirillum peregrinum</name>
    <dbReference type="NCBI Taxonomy" id="80876"/>
    <lineage>
        <taxon>Bacteria</taxon>
        <taxon>Pseudomonadati</taxon>
        <taxon>Pseudomonadota</taxon>
        <taxon>Alphaproteobacteria</taxon>
        <taxon>Rhodospirillales</taxon>
        <taxon>Novispirillaceae</taxon>
        <taxon>Insolitispirillum</taxon>
    </lineage>
</organism>
<evidence type="ECO:0000256" key="4">
    <source>
        <dbReference type="ARBA" id="ARBA00022490"/>
    </source>
</evidence>
<keyword evidence="12 15" id="KW-0648">Protein biosynthesis</keyword>
<dbReference type="SMART" id="SM00873">
    <property type="entry name" value="B3_4"/>
    <property type="match status" value="1"/>
</dbReference>
<dbReference type="EC" id="6.1.1.20" evidence="15"/>
<dbReference type="AlphaFoldDB" id="A0A1N7MVC3"/>
<evidence type="ECO:0000256" key="13">
    <source>
        <dbReference type="ARBA" id="ARBA00023146"/>
    </source>
</evidence>
<keyword evidence="13 15" id="KW-0030">Aminoacyl-tRNA synthetase</keyword>
<dbReference type="RefSeq" id="WP_076400798.1">
    <property type="nucleotide sequence ID" value="NZ_FTOA01000004.1"/>
</dbReference>
<dbReference type="Proteomes" id="UP000185678">
    <property type="component" value="Unassembled WGS sequence"/>
</dbReference>
<dbReference type="GO" id="GO:0006432">
    <property type="term" value="P:phenylalanyl-tRNA aminoacylation"/>
    <property type="evidence" value="ECO:0007669"/>
    <property type="project" value="UniProtKB-UniRule"/>
</dbReference>
<evidence type="ECO:0000256" key="15">
    <source>
        <dbReference type="HAMAP-Rule" id="MF_00283"/>
    </source>
</evidence>
<dbReference type="SUPFAM" id="SSF50249">
    <property type="entry name" value="Nucleic acid-binding proteins"/>
    <property type="match status" value="1"/>
</dbReference>
<dbReference type="InterPro" id="IPR012340">
    <property type="entry name" value="NA-bd_OB-fold"/>
</dbReference>
<dbReference type="InterPro" id="IPR041616">
    <property type="entry name" value="PheRS_beta_core"/>
</dbReference>
<dbReference type="NCBIfam" id="TIGR00472">
    <property type="entry name" value="pheT_bact"/>
    <property type="match status" value="1"/>
</dbReference>
<sequence length="798" mass="85045">MKFTLSWLKDHLDTTASVAEIGKTLTMIGLEIEEIIDPSSKLDGFVVGHVLTADKHPDADKLKLCTVDNGQGTLQIVCGAPNARAGLKVALATPGCVIPVSGDKLKKGKIRGVESQGMMCSTRELCLGEDHDGIIELPEDTPVGVPLASVLNIDPVFDISVTPNRADCLGVRGVARDLAAVGLGTLKADPLTAPLAGTFASPRRVQIADDTLAACPVFVGRTIRGVKNGDSPQWLKDRLLAIGLRPISALVDITNYVTIGWGRPLHVFDADTLNGDLLVRFAQPGEQLVALNDKTYELTAEMVAVADQGKAHSIGGVMGGVESGCTETTTTVFLEAALFDPRRIARTARALTLESDAKHRFERGVDPQSPVWGAELATRLILDLCGGEASELVIAGDMPAGNGPIDFRPSRVKQLVGIEVATATMIAMFERLGCSVLSTSDDLLTVQPPSWRGDIAEEHDLVEEVARLNGYDNLPVTPLPRLSMPKQVLTAQQKTLRVLTRTLAGRGLHETVTWSFLPRAQAELFGGGQPELLLANPISSDLDAMRPSILPNLATAAGRNAARGYPNVGLFEVGPQFHGGEPGDQTRVIAGLRAGKTGPRHWDERPRAVDVFDVKADVLALLKAAGVNTDSLQIVAEAPSYYHPGRSGSLRLGKVVVAQFGDLHPAVLKALDVKGPMVAFELFVERLPTPKAKATKARSLLQASAFQPLERDFAFVVDTSVAADAMVRAARGADRQMITDVSVFDLYQGPNMPDGKKSLAVSVTLQPMEKTLTDAEIEEISGKVIAAIEKATGGSLRK</sequence>
<dbReference type="GO" id="GO:0000287">
    <property type="term" value="F:magnesium ion binding"/>
    <property type="evidence" value="ECO:0007669"/>
    <property type="project" value="UniProtKB-UniRule"/>
</dbReference>
<gene>
    <name evidence="15" type="primary">pheT</name>
    <name evidence="20" type="ORF">SAMN05421779_104377</name>
</gene>
<comment type="subcellular location">
    <subcellularLocation>
        <location evidence="1 15">Cytoplasm</location>
    </subcellularLocation>
</comment>
<dbReference type="Gene3D" id="3.30.930.10">
    <property type="entry name" value="Bira Bifunctional Protein, Domain 2"/>
    <property type="match status" value="1"/>
</dbReference>
<dbReference type="PANTHER" id="PTHR10947">
    <property type="entry name" value="PHENYLALANYL-TRNA SYNTHETASE BETA CHAIN AND LEUCINE-RICH REPEAT-CONTAINING PROTEIN 47"/>
    <property type="match status" value="1"/>
</dbReference>
<keyword evidence="4 15" id="KW-0963">Cytoplasm</keyword>
<dbReference type="Pfam" id="PF03483">
    <property type="entry name" value="B3_4"/>
    <property type="match status" value="1"/>
</dbReference>
<feature type="binding site" evidence="15">
    <location>
        <position position="464"/>
    </location>
    <ligand>
        <name>Mg(2+)</name>
        <dbReference type="ChEBI" id="CHEBI:18420"/>
        <note>shared with alpha subunit</note>
    </ligand>
</feature>
<keyword evidence="9 15" id="KW-0067">ATP-binding</keyword>
<evidence type="ECO:0000313" key="21">
    <source>
        <dbReference type="Proteomes" id="UP000185678"/>
    </source>
</evidence>
<reference evidence="20 21" key="1">
    <citation type="submission" date="2017-01" db="EMBL/GenBank/DDBJ databases">
        <authorList>
            <person name="Mah S.A."/>
            <person name="Swanson W.J."/>
            <person name="Moy G.W."/>
            <person name="Vacquier V.D."/>
        </authorList>
    </citation>
    <scope>NUCLEOTIDE SEQUENCE [LARGE SCALE GENOMIC DNA]</scope>
    <source>
        <strain evidence="20 21">DSM 11589</strain>
    </source>
</reference>
<keyword evidence="7 15" id="KW-0479">Metal-binding</keyword>
<keyword evidence="6 15" id="KW-0436">Ligase</keyword>
<dbReference type="InterPro" id="IPR045864">
    <property type="entry name" value="aa-tRNA-synth_II/BPL/LPL"/>
</dbReference>
<dbReference type="PROSITE" id="PS50886">
    <property type="entry name" value="TRBD"/>
    <property type="match status" value="1"/>
</dbReference>
<dbReference type="Pfam" id="PF03484">
    <property type="entry name" value="B5"/>
    <property type="match status" value="1"/>
</dbReference>
<dbReference type="HAMAP" id="MF_00283">
    <property type="entry name" value="Phe_tRNA_synth_beta1"/>
    <property type="match status" value="1"/>
</dbReference>
<dbReference type="GO" id="GO:0009328">
    <property type="term" value="C:phenylalanine-tRNA ligase complex"/>
    <property type="evidence" value="ECO:0007669"/>
    <property type="project" value="TreeGrafter"/>
</dbReference>
<dbReference type="Pfam" id="PF17759">
    <property type="entry name" value="tRNA_synthFbeta"/>
    <property type="match status" value="1"/>
</dbReference>
<dbReference type="PROSITE" id="PS51483">
    <property type="entry name" value="B5"/>
    <property type="match status" value="1"/>
</dbReference>
<dbReference type="SUPFAM" id="SSF55681">
    <property type="entry name" value="Class II aaRS and biotin synthetases"/>
    <property type="match status" value="1"/>
</dbReference>
<proteinExistence type="inferred from homology"/>
<dbReference type="OrthoDB" id="9805455at2"/>
<comment type="cofactor">
    <cofactor evidence="15">
        <name>Mg(2+)</name>
        <dbReference type="ChEBI" id="CHEBI:18420"/>
    </cofactor>
    <text evidence="15">Binds 2 magnesium ions per tetramer.</text>
</comment>
<dbReference type="InterPro" id="IPR009061">
    <property type="entry name" value="DNA-bd_dom_put_sf"/>
</dbReference>
<dbReference type="PANTHER" id="PTHR10947:SF0">
    <property type="entry name" value="PHENYLALANINE--TRNA LIGASE BETA SUBUNIT"/>
    <property type="match status" value="1"/>
</dbReference>
<dbReference type="InterPro" id="IPR005147">
    <property type="entry name" value="tRNA_synthase_B5-dom"/>
</dbReference>
<dbReference type="InterPro" id="IPR005121">
    <property type="entry name" value="Fdx_antiC-bd"/>
</dbReference>
<dbReference type="GO" id="GO:0004826">
    <property type="term" value="F:phenylalanine-tRNA ligase activity"/>
    <property type="evidence" value="ECO:0007669"/>
    <property type="project" value="UniProtKB-UniRule"/>
</dbReference>
<dbReference type="GO" id="GO:0000049">
    <property type="term" value="F:tRNA binding"/>
    <property type="evidence" value="ECO:0007669"/>
    <property type="project" value="UniProtKB-UniRule"/>
</dbReference>
<keyword evidence="21" id="KW-1185">Reference proteome</keyword>
<dbReference type="Pfam" id="PF01588">
    <property type="entry name" value="tRNA_bind"/>
    <property type="match status" value="1"/>
</dbReference>
<feature type="domain" description="TRNA-binding" evidence="17">
    <location>
        <begin position="39"/>
        <end position="148"/>
    </location>
</feature>
<dbReference type="FunFam" id="3.30.70.380:FF:000001">
    <property type="entry name" value="Phenylalanine--tRNA ligase beta subunit"/>
    <property type="match status" value="1"/>
</dbReference>
<evidence type="ECO:0000256" key="7">
    <source>
        <dbReference type="ARBA" id="ARBA00022723"/>
    </source>
</evidence>
<evidence type="ECO:0000256" key="1">
    <source>
        <dbReference type="ARBA" id="ARBA00004496"/>
    </source>
</evidence>
<dbReference type="SMART" id="SM00896">
    <property type="entry name" value="FDX-ACB"/>
    <property type="match status" value="1"/>
</dbReference>
<dbReference type="SUPFAM" id="SSF46955">
    <property type="entry name" value="Putative DNA-binding domain"/>
    <property type="match status" value="1"/>
</dbReference>
<feature type="binding site" evidence="15">
    <location>
        <position position="463"/>
    </location>
    <ligand>
        <name>Mg(2+)</name>
        <dbReference type="ChEBI" id="CHEBI:18420"/>
        <note>shared with alpha subunit</note>
    </ligand>
</feature>
<dbReference type="PROSITE" id="PS51447">
    <property type="entry name" value="FDX_ACB"/>
    <property type="match status" value="1"/>
</dbReference>
<keyword evidence="8 15" id="KW-0547">Nucleotide-binding</keyword>
<dbReference type="CDD" id="cd00769">
    <property type="entry name" value="PheRS_beta_core"/>
    <property type="match status" value="1"/>
</dbReference>
<dbReference type="SUPFAM" id="SSF56037">
    <property type="entry name" value="PheT/TilS domain"/>
    <property type="match status" value="1"/>
</dbReference>
<name>A0A1N7MVC3_9PROT</name>
<dbReference type="CDD" id="cd02796">
    <property type="entry name" value="tRNA_bind_bactPheRS"/>
    <property type="match status" value="1"/>
</dbReference>
<comment type="similarity">
    <text evidence="2 15">Belongs to the phenylalanyl-tRNA synthetase beta subunit family. Type 1 subfamily.</text>
</comment>
<evidence type="ECO:0000259" key="19">
    <source>
        <dbReference type="PROSITE" id="PS51483"/>
    </source>
</evidence>
<dbReference type="EMBL" id="FTOA01000004">
    <property type="protein sequence ID" value="SIS89958.1"/>
    <property type="molecule type" value="Genomic_DNA"/>
</dbReference>
<evidence type="ECO:0000256" key="16">
    <source>
        <dbReference type="PROSITE-ProRule" id="PRU00209"/>
    </source>
</evidence>
<evidence type="ECO:0000259" key="17">
    <source>
        <dbReference type="PROSITE" id="PS50886"/>
    </source>
</evidence>
<evidence type="ECO:0000256" key="6">
    <source>
        <dbReference type="ARBA" id="ARBA00022598"/>
    </source>
</evidence>